<organism evidence="2 3">
    <name type="scientific">Propioniciclava soli</name>
    <dbReference type="NCBI Taxonomy" id="2775081"/>
    <lineage>
        <taxon>Bacteria</taxon>
        <taxon>Bacillati</taxon>
        <taxon>Actinomycetota</taxon>
        <taxon>Actinomycetes</taxon>
        <taxon>Propionibacteriales</taxon>
        <taxon>Propionibacteriaceae</taxon>
        <taxon>Propioniciclava</taxon>
    </lineage>
</organism>
<keyword evidence="1" id="KW-0812">Transmembrane</keyword>
<feature type="transmembrane region" description="Helical" evidence="1">
    <location>
        <begin position="82"/>
        <end position="105"/>
    </location>
</feature>
<sequence>MNIPEINYWAVLAAVIASMVVGFVFYHPKVMGNRWMAAVGHTDASVSAGPKPWVYPSIMVASFVTAWVLAGAAWLAQEFYGGSFLVNALVTALILWVGLTASRFFVHDVFEPRGLRVTPYTLLNEFVTIMAMALAIGLLPPG</sequence>
<proteinExistence type="predicted"/>
<evidence type="ECO:0000256" key="1">
    <source>
        <dbReference type="SAM" id="Phobius"/>
    </source>
</evidence>
<evidence type="ECO:0000313" key="3">
    <source>
        <dbReference type="Proteomes" id="UP001434337"/>
    </source>
</evidence>
<feature type="transmembrane region" description="Helical" evidence="1">
    <location>
        <begin position="53"/>
        <end position="76"/>
    </location>
</feature>
<keyword evidence="1" id="KW-0472">Membrane</keyword>
<keyword evidence="1" id="KW-1133">Transmembrane helix</keyword>
<dbReference type="EMBL" id="CP115965">
    <property type="protein sequence ID" value="WZW99192.1"/>
    <property type="molecule type" value="Genomic_DNA"/>
</dbReference>
<reference evidence="2 3" key="1">
    <citation type="journal article" date="2023" name="Environ Microbiome">
        <title>A coral-associated actinobacterium mitigates coral bleaching under heat stress.</title>
        <authorList>
            <person name="Li J."/>
            <person name="Zou Y."/>
            <person name="Li Q."/>
            <person name="Zhang J."/>
            <person name="Bourne D.G."/>
            <person name="Lyu Y."/>
            <person name="Liu C."/>
            <person name="Zhang S."/>
        </authorList>
    </citation>
    <scope>NUCLEOTIDE SEQUENCE [LARGE SCALE GENOMIC DNA]</scope>
    <source>
        <strain evidence="2 3">SCSIO 13291</strain>
    </source>
</reference>
<name>A0ABZ3CAG4_9ACTN</name>
<feature type="transmembrane region" description="Helical" evidence="1">
    <location>
        <begin position="117"/>
        <end position="139"/>
    </location>
</feature>
<dbReference type="Pfam" id="PF08570">
    <property type="entry name" value="DUF1761"/>
    <property type="match status" value="1"/>
</dbReference>
<keyword evidence="3" id="KW-1185">Reference proteome</keyword>
<protein>
    <submittedName>
        <fullName evidence="2">DUF1761 domain-containing protein</fullName>
    </submittedName>
</protein>
<accession>A0ABZ3CAG4</accession>
<dbReference type="Proteomes" id="UP001434337">
    <property type="component" value="Chromosome"/>
</dbReference>
<gene>
    <name evidence="2" type="ORF">PCC79_03045</name>
</gene>
<evidence type="ECO:0000313" key="2">
    <source>
        <dbReference type="EMBL" id="WZW99192.1"/>
    </source>
</evidence>
<feature type="transmembrane region" description="Helical" evidence="1">
    <location>
        <begin position="6"/>
        <end position="26"/>
    </location>
</feature>
<dbReference type="RefSeq" id="WP_342372961.1">
    <property type="nucleotide sequence ID" value="NZ_CP115965.1"/>
</dbReference>
<dbReference type="InterPro" id="IPR013879">
    <property type="entry name" value="DUF1761"/>
</dbReference>